<dbReference type="RefSeq" id="WP_017040467.1">
    <property type="nucleotide sequence ID" value="NZ_AJYQ02000090.1"/>
</dbReference>
<comment type="subunit">
    <text evidence="9">The complex comprises the extracytoplasmic solute receptor protein and the two transmembrane proteins.</text>
</comment>
<accession>A0A1E5BF95</accession>
<keyword evidence="3" id="KW-1003">Cell membrane</keyword>
<feature type="transmembrane region" description="Helical" evidence="9">
    <location>
        <begin position="12"/>
        <end position="31"/>
    </location>
</feature>
<dbReference type="InterPro" id="IPR007387">
    <property type="entry name" value="TRAP_DctQ"/>
</dbReference>
<dbReference type="InterPro" id="IPR055348">
    <property type="entry name" value="DctQ"/>
</dbReference>
<keyword evidence="4 9" id="KW-0997">Cell inner membrane</keyword>
<dbReference type="Pfam" id="PF04290">
    <property type="entry name" value="DctQ"/>
    <property type="match status" value="1"/>
</dbReference>
<dbReference type="EMBL" id="AJYQ02000090">
    <property type="protein sequence ID" value="OEE34471.1"/>
    <property type="molecule type" value="Genomic_DNA"/>
</dbReference>
<sequence length="158" mass="17976">MRFLANLEEILASVAISVTVLMVIINVFLRYGFGFVVPWSEELSVICFIWAVYFGISSCYKHKLHMGVDVIMTLLPTKMKRPFRLVISVFLLILNVIMAYLSFDYTMLSTKVTPVMGISYFPINGVLILCFSLMAIHTLRFIKDDLTHSTHDSSANTH</sequence>
<name>A0A1E5BF95_9VIBR</name>
<dbReference type="PANTHER" id="PTHR35011:SF4">
    <property type="entry name" value="SLL1102 PROTEIN"/>
    <property type="match status" value="1"/>
</dbReference>
<proteinExistence type="inferred from homology"/>
<keyword evidence="5 9" id="KW-0812">Transmembrane</keyword>
<protein>
    <recommendedName>
        <fullName evidence="9">TRAP transporter small permease protein</fullName>
    </recommendedName>
</protein>
<comment type="subcellular location">
    <subcellularLocation>
        <location evidence="1 9">Cell inner membrane</location>
        <topology evidence="1 9">Multi-pass membrane protein</topology>
    </subcellularLocation>
</comment>
<evidence type="ECO:0000256" key="1">
    <source>
        <dbReference type="ARBA" id="ARBA00004429"/>
    </source>
</evidence>
<dbReference type="eggNOG" id="COG3090">
    <property type="taxonomic scope" value="Bacteria"/>
</dbReference>
<dbReference type="STRING" id="1187848.A1QO_07595"/>
<dbReference type="AlphaFoldDB" id="A0A1E5BF95"/>
<evidence type="ECO:0000256" key="2">
    <source>
        <dbReference type="ARBA" id="ARBA00022448"/>
    </source>
</evidence>
<organism evidence="11 12">
    <name type="scientific">Vibrio genomosp. F10 str. ZF-129</name>
    <dbReference type="NCBI Taxonomy" id="1187848"/>
    <lineage>
        <taxon>Bacteria</taxon>
        <taxon>Pseudomonadati</taxon>
        <taxon>Pseudomonadota</taxon>
        <taxon>Gammaproteobacteria</taxon>
        <taxon>Vibrionales</taxon>
        <taxon>Vibrionaceae</taxon>
        <taxon>Vibrio</taxon>
    </lineage>
</organism>
<dbReference type="PANTHER" id="PTHR35011">
    <property type="entry name" value="2,3-DIKETO-L-GULONATE TRAP TRANSPORTER SMALL PERMEASE PROTEIN YIAM"/>
    <property type="match status" value="1"/>
</dbReference>
<gene>
    <name evidence="11" type="ORF">A1QO_07595</name>
</gene>
<keyword evidence="2 9" id="KW-0813">Transport</keyword>
<comment type="caution">
    <text evidence="11">The sequence shown here is derived from an EMBL/GenBank/DDBJ whole genome shotgun (WGS) entry which is preliminary data.</text>
</comment>
<evidence type="ECO:0000256" key="3">
    <source>
        <dbReference type="ARBA" id="ARBA00022475"/>
    </source>
</evidence>
<keyword evidence="6 9" id="KW-1133">Transmembrane helix</keyword>
<evidence type="ECO:0000256" key="5">
    <source>
        <dbReference type="ARBA" id="ARBA00022692"/>
    </source>
</evidence>
<feature type="domain" description="Tripartite ATP-independent periplasmic transporters DctQ component" evidence="10">
    <location>
        <begin position="20"/>
        <end position="146"/>
    </location>
</feature>
<evidence type="ECO:0000259" key="10">
    <source>
        <dbReference type="Pfam" id="PF04290"/>
    </source>
</evidence>
<evidence type="ECO:0000313" key="12">
    <source>
        <dbReference type="Proteomes" id="UP000094741"/>
    </source>
</evidence>
<evidence type="ECO:0000256" key="6">
    <source>
        <dbReference type="ARBA" id="ARBA00022989"/>
    </source>
</evidence>
<evidence type="ECO:0000256" key="4">
    <source>
        <dbReference type="ARBA" id="ARBA00022519"/>
    </source>
</evidence>
<dbReference type="GO" id="GO:0005886">
    <property type="term" value="C:plasma membrane"/>
    <property type="evidence" value="ECO:0007669"/>
    <property type="project" value="UniProtKB-SubCell"/>
</dbReference>
<dbReference type="Proteomes" id="UP000094741">
    <property type="component" value="Unassembled WGS sequence"/>
</dbReference>
<dbReference type="GO" id="GO:0022857">
    <property type="term" value="F:transmembrane transporter activity"/>
    <property type="evidence" value="ECO:0007669"/>
    <property type="project" value="UniProtKB-UniRule"/>
</dbReference>
<evidence type="ECO:0000256" key="9">
    <source>
        <dbReference type="RuleBase" id="RU369079"/>
    </source>
</evidence>
<comment type="function">
    <text evidence="9">Part of the tripartite ATP-independent periplasmic (TRAP) transport system.</text>
</comment>
<feature type="transmembrane region" description="Helical" evidence="9">
    <location>
        <begin position="43"/>
        <end position="62"/>
    </location>
</feature>
<evidence type="ECO:0000313" key="11">
    <source>
        <dbReference type="EMBL" id="OEE34471.1"/>
    </source>
</evidence>
<evidence type="ECO:0000256" key="8">
    <source>
        <dbReference type="ARBA" id="ARBA00038436"/>
    </source>
</evidence>
<comment type="similarity">
    <text evidence="8 9">Belongs to the TRAP transporter small permease family.</text>
</comment>
<feature type="transmembrane region" description="Helical" evidence="9">
    <location>
        <begin position="115"/>
        <end position="136"/>
    </location>
</feature>
<keyword evidence="7 9" id="KW-0472">Membrane</keyword>
<feature type="transmembrane region" description="Helical" evidence="9">
    <location>
        <begin position="83"/>
        <end position="103"/>
    </location>
</feature>
<reference evidence="11 12" key="1">
    <citation type="journal article" date="2012" name="Science">
        <title>Ecological populations of bacteria act as socially cohesive units of antibiotic production and resistance.</title>
        <authorList>
            <person name="Cordero O.X."/>
            <person name="Wildschutte H."/>
            <person name="Kirkup B."/>
            <person name="Proehl S."/>
            <person name="Ngo L."/>
            <person name="Hussain F."/>
            <person name="Le Roux F."/>
            <person name="Mincer T."/>
            <person name="Polz M.F."/>
        </authorList>
    </citation>
    <scope>NUCLEOTIDE SEQUENCE [LARGE SCALE GENOMIC DNA]</scope>
    <source>
        <strain evidence="11 12">ZF-129</strain>
    </source>
</reference>
<dbReference type="OrthoDB" id="4964541at2"/>
<evidence type="ECO:0000256" key="7">
    <source>
        <dbReference type="ARBA" id="ARBA00023136"/>
    </source>
</evidence>